<evidence type="ECO:0000256" key="1">
    <source>
        <dbReference type="SAM" id="MobiDB-lite"/>
    </source>
</evidence>
<dbReference type="InterPro" id="IPR022062">
    <property type="entry name" value="DUF3618"/>
</dbReference>
<comment type="caution">
    <text evidence="2">The sequence shown here is derived from an EMBL/GenBank/DDBJ whole genome shotgun (WGS) entry which is preliminary data.</text>
</comment>
<sequence length="187" mass="19402">MSENPDTIRADIEATRARLGTNVDAVADKVTPSHIVRRQTDKVKDAVFGVKDKVMGAADHGGENLGGVDAAIGDAPAQVKTRTQGNPLAAGLIAFGAGLLVSSLIPASQQEREAADALKTAAEPLTHELTEAAKDIAEGLKEPPQEAMENIQGAPAAATEHVRAEGQDALADVQDRASEAKDIIQQA</sequence>
<feature type="compositionally biased region" description="Basic and acidic residues" evidence="1">
    <location>
        <begin position="173"/>
        <end position="187"/>
    </location>
</feature>
<dbReference type="OrthoDB" id="3218417at2"/>
<dbReference type="AlphaFoldDB" id="A0A2V5LDW0"/>
<reference evidence="2 3" key="1">
    <citation type="submission" date="2018-05" db="EMBL/GenBank/DDBJ databases">
        <title>Genetic diversity of glacier-inhabiting Cryobacterium bacteria in China and description of Cryobacterium mengkeensis sp. nov. and Arthrobacter glacialis sp. nov.</title>
        <authorList>
            <person name="Liu Q."/>
            <person name="Xin Y.-H."/>
        </authorList>
    </citation>
    <scope>NUCLEOTIDE SEQUENCE [LARGE SCALE GENOMIC DNA]</scope>
    <source>
        <strain evidence="2 3">LI2</strain>
    </source>
</reference>
<keyword evidence="3" id="KW-1185">Reference proteome</keyword>
<evidence type="ECO:0008006" key="4">
    <source>
        <dbReference type="Google" id="ProtNLM"/>
    </source>
</evidence>
<protein>
    <recommendedName>
        <fullName evidence="4">DUF3618 domain-containing protein</fullName>
    </recommendedName>
</protein>
<organism evidence="2 3">
    <name type="scientific">Arthrobacter livingstonensis</name>
    <dbReference type="NCBI Taxonomy" id="670078"/>
    <lineage>
        <taxon>Bacteria</taxon>
        <taxon>Bacillati</taxon>
        <taxon>Actinomycetota</taxon>
        <taxon>Actinomycetes</taxon>
        <taxon>Micrococcales</taxon>
        <taxon>Micrococcaceae</taxon>
        <taxon>Arthrobacter</taxon>
    </lineage>
</organism>
<proteinExistence type="predicted"/>
<dbReference type="Pfam" id="PF12277">
    <property type="entry name" value="DUF3618"/>
    <property type="match status" value="1"/>
</dbReference>
<evidence type="ECO:0000313" key="2">
    <source>
        <dbReference type="EMBL" id="PYI64450.1"/>
    </source>
</evidence>
<name>A0A2V5LDW0_9MICC</name>
<gene>
    <name evidence="2" type="ORF">CVV68_21945</name>
</gene>
<feature type="region of interest" description="Disordered" evidence="1">
    <location>
        <begin position="150"/>
        <end position="187"/>
    </location>
</feature>
<dbReference type="Proteomes" id="UP000247832">
    <property type="component" value="Unassembled WGS sequence"/>
</dbReference>
<dbReference type="RefSeq" id="WP_110503118.1">
    <property type="nucleotide sequence ID" value="NZ_QJVD01000051.1"/>
</dbReference>
<accession>A0A2V5LDW0</accession>
<evidence type="ECO:0000313" key="3">
    <source>
        <dbReference type="Proteomes" id="UP000247832"/>
    </source>
</evidence>
<dbReference type="EMBL" id="QJVD01000051">
    <property type="protein sequence ID" value="PYI64450.1"/>
    <property type="molecule type" value="Genomic_DNA"/>
</dbReference>